<reference evidence="2" key="2">
    <citation type="submission" date="2020-09" db="EMBL/GenBank/DDBJ databases">
        <authorList>
            <person name="Sun Q."/>
            <person name="Ohkuma M."/>
        </authorList>
    </citation>
    <scope>NUCLEOTIDE SEQUENCE</scope>
    <source>
        <strain evidence="2">JCM 3276</strain>
    </source>
</reference>
<reference evidence="2" key="1">
    <citation type="journal article" date="2014" name="Int. J. Syst. Evol. Microbiol.">
        <title>Complete genome sequence of Corynebacterium casei LMG S-19264T (=DSM 44701T), isolated from a smear-ripened cheese.</title>
        <authorList>
            <consortium name="US DOE Joint Genome Institute (JGI-PGF)"/>
            <person name="Walter F."/>
            <person name="Albersmeier A."/>
            <person name="Kalinowski J."/>
            <person name="Ruckert C."/>
        </authorList>
    </citation>
    <scope>NUCLEOTIDE SEQUENCE</scope>
    <source>
        <strain evidence="2">JCM 3276</strain>
    </source>
</reference>
<gene>
    <name evidence="2" type="ORF">GCM10010171_23780</name>
</gene>
<feature type="transmembrane region" description="Helical" evidence="1">
    <location>
        <begin position="187"/>
        <end position="207"/>
    </location>
</feature>
<evidence type="ECO:0000313" key="3">
    <source>
        <dbReference type="Proteomes" id="UP000660680"/>
    </source>
</evidence>
<feature type="transmembrane region" description="Helical" evidence="1">
    <location>
        <begin position="130"/>
        <end position="153"/>
    </location>
</feature>
<organism evidence="2 3">
    <name type="scientific">Actinokineospora fastidiosa</name>
    <dbReference type="NCBI Taxonomy" id="1816"/>
    <lineage>
        <taxon>Bacteria</taxon>
        <taxon>Bacillati</taxon>
        <taxon>Actinomycetota</taxon>
        <taxon>Actinomycetes</taxon>
        <taxon>Pseudonocardiales</taxon>
        <taxon>Pseudonocardiaceae</taxon>
        <taxon>Actinokineospora</taxon>
    </lineage>
</organism>
<dbReference type="RefSeq" id="WP_189210474.1">
    <property type="nucleotide sequence ID" value="NZ_BMRB01000002.1"/>
</dbReference>
<feature type="transmembrane region" description="Helical" evidence="1">
    <location>
        <begin position="165"/>
        <end position="181"/>
    </location>
</feature>
<dbReference type="EMBL" id="BMRB01000002">
    <property type="protein sequence ID" value="GGS29685.1"/>
    <property type="molecule type" value="Genomic_DNA"/>
</dbReference>
<dbReference type="Pfam" id="PF06197">
    <property type="entry name" value="DUF998"/>
    <property type="match status" value="1"/>
</dbReference>
<evidence type="ECO:0000313" key="2">
    <source>
        <dbReference type="EMBL" id="GGS29685.1"/>
    </source>
</evidence>
<evidence type="ECO:0008006" key="4">
    <source>
        <dbReference type="Google" id="ProtNLM"/>
    </source>
</evidence>
<evidence type="ECO:0000256" key="1">
    <source>
        <dbReference type="SAM" id="Phobius"/>
    </source>
</evidence>
<accession>A0A918LCK3</accession>
<keyword evidence="1" id="KW-1133">Transmembrane helix</keyword>
<name>A0A918LCK3_9PSEU</name>
<feature type="transmembrane region" description="Helical" evidence="1">
    <location>
        <begin position="16"/>
        <end position="37"/>
    </location>
</feature>
<dbReference type="InterPro" id="IPR009339">
    <property type="entry name" value="DUF998"/>
</dbReference>
<keyword evidence="1" id="KW-0812">Transmembrane</keyword>
<feature type="transmembrane region" description="Helical" evidence="1">
    <location>
        <begin position="90"/>
        <end position="110"/>
    </location>
</feature>
<sequence>MTTTVVPGTRRSSERLLLAGALAGPVFFASSITQMLAREGFDITRHPLSQLANGGLGWLQVLTFVLAGLGVLALAVGARRTLLEGVGRRVLPIFIGVFGAGLVASGLFTMDPENGFPVGIPEGPVAQMSWHSIAHSAAAATAFTALAAAAVVLAVRHARGRRARPAVLSAATALVLLLPVSPELMSIQVAVNGLVAFTWTTVVALSLRDTA</sequence>
<comment type="caution">
    <text evidence="2">The sequence shown here is derived from an EMBL/GenBank/DDBJ whole genome shotgun (WGS) entry which is preliminary data.</text>
</comment>
<protein>
    <recommendedName>
        <fullName evidence="4">DUF998 domain-containing protein</fullName>
    </recommendedName>
</protein>
<proteinExistence type="predicted"/>
<feature type="transmembrane region" description="Helical" evidence="1">
    <location>
        <begin position="57"/>
        <end position="78"/>
    </location>
</feature>
<keyword evidence="3" id="KW-1185">Reference proteome</keyword>
<dbReference type="AlphaFoldDB" id="A0A918LCK3"/>
<dbReference type="Proteomes" id="UP000660680">
    <property type="component" value="Unassembled WGS sequence"/>
</dbReference>
<keyword evidence="1" id="KW-0472">Membrane</keyword>